<comment type="cofactor">
    <cofactor evidence="1">
        <name>Mg(2+)</name>
        <dbReference type="ChEBI" id="CHEBI:18420"/>
    </cofactor>
</comment>
<dbReference type="InterPro" id="IPR036849">
    <property type="entry name" value="Enolase-like_C_sf"/>
</dbReference>
<evidence type="ECO:0000256" key="1">
    <source>
        <dbReference type="ARBA" id="ARBA00001946"/>
    </source>
</evidence>
<dbReference type="CDD" id="cd03328">
    <property type="entry name" value="MR_like_3"/>
    <property type="match status" value="1"/>
</dbReference>
<dbReference type="SFLD" id="SFLDS00001">
    <property type="entry name" value="Enolase"/>
    <property type="match status" value="1"/>
</dbReference>
<dbReference type="AlphaFoldDB" id="A0A8J3N6D1"/>
<dbReference type="EMBL" id="BNJK01000001">
    <property type="protein sequence ID" value="GHO97300.1"/>
    <property type="molecule type" value="Genomic_DNA"/>
</dbReference>
<dbReference type="PANTHER" id="PTHR13794">
    <property type="entry name" value="ENOLASE SUPERFAMILY, MANDELATE RACEMASE"/>
    <property type="match status" value="1"/>
</dbReference>
<dbReference type="GO" id="GO:0000287">
    <property type="term" value="F:magnesium ion binding"/>
    <property type="evidence" value="ECO:0007669"/>
    <property type="project" value="TreeGrafter"/>
</dbReference>
<evidence type="ECO:0000256" key="3">
    <source>
        <dbReference type="ARBA" id="ARBA00022842"/>
    </source>
</evidence>
<keyword evidence="3" id="KW-0460">Magnesium</keyword>
<dbReference type="InterPro" id="IPR029065">
    <property type="entry name" value="Enolase_C-like"/>
</dbReference>
<dbReference type="PANTHER" id="PTHR13794:SF58">
    <property type="entry name" value="MITOCHONDRIAL ENOLASE SUPERFAMILY MEMBER 1"/>
    <property type="match status" value="1"/>
</dbReference>
<dbReference type="Gene3D" id="3.30.390.10">
    <property type="entry name" value="Enolase-like, N-terminal domain"/>
    <property type="match status" value="1"/>
</dbReference>
<keyword evidence="2" id="KW-0479">Metal-binding</keyword>
<organism evidence="5 6">
    <name type="scientific">Reticulibacter mediterranei</name>
    <dbReference type="NCBI Taxonomy" id="2778369"/>
    <lineage>
        <taxon>Bacteria</taxon>
        <taxon>Bacillati</taxon>
        <taxon>Chloroflexota</taxon>
        <taxon>Ktedonobacteria</taxon>
        <taxon>Ktedonobacterales</taxon>
        <taxon>Reticulibacteraceae</taxon>
        <taxon>Reticulibacter</taxon>
    </lineage>
</organism>
<feature type="domain" description="Mandelate racemase/muconate lactonizing enzyme C-terminal" evidence="4">
    <location>
        <begin position="150"/>
        <end position="247"/>
    </location>
</feature>
<proteinExistence type="predicted"/>
<evidence type="ECO:0000256" key="2">
    <source>
        <dbReference type="ARBA" id="ARBA00022723"/>
    </source>
</evidence>
<reference evidence="5" key="1">
    <citation type="submission" date="2020-10" db="EMBL/GenBank/DDBJ databases">
        <title>Taxonomic study of unclassified bacteria belonging to the class Ktedonobacteria.</title>
        <authorList>
            <person name="Yabe S."/>
            <person name="Wang C.M."/>
            <person name="Zheng Y."/>
            <person name="Sakai Y."/>
            <person name="Cavaletti L."/>
            <person name="Monciardini P."/>
            <person name="Donadio S."/>
        </authorList>
    </citation>
    <scope>NUCLEOTIDE SEQUENCE</scope>
    <source>
        <strain evidence="5">ID150040</strain>
    </source>
</reference>
<dbReference type="SUPFAM" id="SSF54826">
    <property type="entry name" value="Enolase N-terminal domain-like"/>
    <property type="match status" value="1"/>
</dbReference>
<dbReference type="Proteomes" id="UP000597444">
    <property type="component" value="Unassembled WGS sequence"/>
</dbReference>
<dbReference type="GO" id="GO:0016836">
    <property type="term" value="F:hydro-lyase activity"/>
    <property type="evidence" value="ECO:0007669"/>
    <property type="project" value="TreeGrafter"/>
</dbReference>
<name>A0A8J3N6D1_9CHLR</name>
<sequence length="372" mass="40507">MVRTRFGNKGVPIERLDVSAYTVPTDFPESDGTYTWDKTTIVLVEASAGGKRSVGYTYADTATAKLIDEMLKEIVVDQDAMAVPGIWKQMVQAIRNLGRPGICSMAIAAVDASLWDLKARLLDLPLVTLLGQVRTSAPIYGSGGFTSYSSEQLQGQLGGWVAQGIGRVKMKIGRQPDDDPRRVAQAREAIGPDAELFVDANGAYSRKEALALARIFTVDSGVTWFEEPVSSDDLEGLHLIRDLAPAGMDIAAGEYGYDLWYFRRMLEAEAVDVLQADATRCAGITGFLAVGALCEARSLQLSSHCGPALHIHPCCAVPNFRHMEYFHDHVRIEHLFFDGVLTPIEGALHPDLSRPGMGLEFKRSDVAAYAVS</sequence>
<dbReference type="Pfam" id="PF13378">
    <property type="entry name" value="MR_MLE_C"/>
    <property type="match status" value="1"/>
</dbReference>
<keyword evidence="6" id="KW-1185">Reference proteome</keyword>
<protein>
    <submittedName>
        <fullName evidence="5">Mandelate racemase</fullName>
    </submittedName>
</protein>
<comment type="caution">
    <text evidence="5">The sequence shown here is derived from an EMBL/GenBank/DDBJ whole genome shotgun (WGS) entry which is preliminary data.</text>
</comment>
<dbReference type="SFLD" id="SFLDG00179">
    <property type="entry name" value="mandelate_racemase"/>
    <property type="match status" value="1"/>
</dbReference>
<dbReference type="InterPro" id="IPR013342">
    <property type="entry name" value="Mandelate_racemase_C"/>
</dbReference>
<evidence type="ECO:0000313" key="5">
    <source>
        <dbReference type="EMBL" id="GHO97300.1"/>
    </source>
</evidence>
<dbReference type="Gene3D" id="3.20.20.120">
    <property type="entry name" value="Enolase-like C-terminal domain"/>
    <property type="match status" value="1"/>
</dbReference>
<dbReference type="GO" id="GO:0016052">
    <property type="term" value="P:carbohydrate catabolic process"/>
    <property type="evidence" value="ECO:0007669"/>
    <property type="project" value="TreeGrafter"/>
</dbReference>
<dbReference type="InterPro" id="IPR013341">
    <property type="entry name" value="Mandelate_racemase_N_dom"/>
</dbReference>
<dbReference type="SMART" id="SM00922">
    <property type="entry name" value="MR_MLE"/>
    <property type="match status" value="1"/>
</dbReference>
<dbReference type="InterPro" id="IPR046945">
    <property type="entry name" value="RHMD-like"/>
</dbReference>
<dbReference type="InterPro" id="IPR029017">
    <property type="entry name" value="Enolase-like_N"/>
</dbReference>
<dbReference type="SUPFAM" id="SSF51604">
    <property type="entry name" value="Enolase C-terminal domain-like"/>
    <property type="match status" value="1"/>
</dbReference>
<dbReference type="Pfam" id="PF02746">
    <property type="entry name" value="MR_MLE_N"/>
    <property type="match status" value="1"/>
</dbReference>
<evidence type="ECO:0000259" key="4">
    <source>
        <dbReference type="SMART" id="SM00922"/>
    </source>
</evidence>
<evidence type="ECO:0000313" key="6">
    <source>
        <dbReference type="Proteomes" id="UP000597444"/>
    </source>
</evidence>
<dbReference type="RefSeq" id="WP_220207868.1">
    <property type="nucleotide sequence ID" value="NZ_BNJK01000001.1"/>
</dbReference>
<gene>
    <name evidence="5" type="ORF">KSF_073480</name>
</gene>
<accession>A0A8J3N6D1</accession>